<sequence length="153" mass="16801">MGSANNLHQLLRSLCLHTEWTCAIFWNLQHRARMMLTWEDAYYDNPVGNDSSENVRCQKTSEQIGTAKFSHDPLGLAVAKMSCHAYSLGEGIVGQVAVTGKYRWIHADNLVADSSLAFEFAGAWQSLFSAGIRTIVVVAVVPLGVVQLCSSNK</sequence>
<dbReference type="EMBL" id="JASCZI010032929">
    <property type="protein sequence ID" value="MED6128639.1"/>
    <property type="molecule type" value="Genomic_DNA"/>
</dbReference>
<keyword evidence="5" id="KW-1185">Reference proteome</keyword>
<dbReference type="PANTHER" id="PTHR46196:SF21">
    <property type="entry name" value="BHLH TRANSCRIPTION FACTOR-LIKE PROTEIN"/>
    <property type="match status" value="1"/>
</dbReference>
<comment type="caution">
    <text evidence="4">The sequence shown here is derived from an EMBL/GenBank/DDBJ whole genome shotgun (WGS) entry which is preliminary data.</text>
</comment>
<keyword evidence="2" id="KW-0804">Transcription</keyword>
<keyword evidence="1" id="KW-0805">Transcription regulation</keyword>
<dbReference type="Pfam" id="PF14215">
    <property type="entry name" value="bHLH-MYC_N"/>
    <property type="match status" value="1"/>
</dbReference>
<evidence type="ECO:0000313" key="5">
    <source>
        <dbReference type="Proteomes" id="UP001341840"/>
    </source>
</evidence>
<feature type="domain" description="Transcription factor MYC/MYB N-terminal" evidence="3">
    <location>
        <begin position="7"/>
        <end position="152"/>
    </location>
</feature>
<evidence type="ECO:0000256" key="1">
    <source>
        <dbReference type="ARBA" id="ARBA00023015"/>
    </source>
</evidence>
<reference evidence="4 5" key="1">
    <citation type="journal article" date="2023" name="Plants (Basel)">
        <title>Bridging the Gap: Combining Genomics and Transcriptomics Approaches to Understand Stylosanthes scabra, an Orphan Legume from the Brazilian Caatinga.</title>
        <authorList>
            <person name="Ferreira-Neto J.R.C."/>
            <person name="da Silva M.D."/>
            <person name="Binneck E."/>
            <person name="de Melo N.F."/>
            <person name="da Silva R.H."/>
            <person name="de Melo A.L.T.M."/>
            <person name="Pandolfi V."/>
            <person name="Bustamante F.O."/>
            <person name="Brasileiro-Vidal A.C."/>
            <person name="Benko-Iseppon A.M."/>
        </authorList>
    </citation>
    <scope>NUCLEOTIDE SEQUENCE [LARGE SCALE GENOMIC DNA]</scope>
    <source>
        <tissue evidence="4">Leaves</tissue>
    </source>
</reference>
<evidence type="ECO:0000313" key="4">
    <source>
        <dbReference type="EMBL" id="MED6128639.1"/>
    </source>
</evidence>
<dbReference type="Proteomes" id="UP001341840">
    <property type="component" value="Unassembled WGS sequence"/>
</dbReference>
<dbReference type="InterPro" id="IPR025610">
    <property type="entry name" value="MYC/MYB_N"/>
</dbReference>
<accession>A0ABU6RXD7</accession>
<protein>
    <recommendedName>
        <fullName evidence="3">Transcription factor MYC/MYB N-terminal domain-containing protein</fullName>
    </recommendedName>
</protein>
<evidence type="ECO:0000259" key="3">
    <source>
        <dbReference type="Pfam" id="PF14215"/>
    </source>
</evidence>
<dbReference type="InterPro" id="IPR043561">
    <property type="entry name" value="LHW-like"/>
</dbReference>
<organism evidence="4 5">
    <name type="scientific">Stylosanthes scabra</name>
    <dbReference type="NCBI Taxonomy" id="79078"/>
    <lineage>
        <taxon>Eukaryota</taxon>
        <taxon>Viridiplantae</taxon>
        <taxon>Streptophyta</taxon>
        <taxon>Embryophyta</taxon>
        <taxon>Tracheophyta</taxon>
        <taxon>Spermatophyta</taxon>
        <taxon>Magnoliopsida</taxon>
        <taxon>eudicotyledons</taxon>
        <taxon>Gunneridae</taxon>
        <taxon>Pentapetalae</taxon>
        <taxon>rosids</taxon>
        <taxon>fabids</taxon>
        <taxon>Fabales</taxon>
        <taxon>Fabaceae</taxon>
        <taxon>Papilionoideae</taxon>
        <taxon>50 kb inversion clade</taxon>
        <taxon>dalbergioids sensu lato</taxon>
        <taxon>Dalbergieae</taxon>
        <taxon>Pterocarpus clade</taxon>
        <taxon>Stylosanthes</taxon>
    </lineage>
</organism>
<gene>
    <name evidence="4" type="ORF">PIB30_099838</name>
</gene>
<evidence type="ECO:0000256" key="2">
    <source>
        <dbReference type="ARBA" id="ARBA00023163"/>
    </source>
</evidence>
<name>A0ABU6RXD7_9FABA</name>
<feature type="non-terminal residue" evidence="4">
    <location>
        <position position="153"/>
    </location>
</feature>
<dbReference type="PANTHER" id="PTHR46196">
    <property type="entry name" value="TRANSCRIPTION FACTOR BHLH155-LIKE ISOFORM X1-RELATED"/>
    <property type="match status" value="1"/>
</dbReference>
<proteinExistence type="predicted"/>